<dbReference type="Pfam" id="PF00931">
    <property type="entry name" value="NB-ARC"/>
    <property type="match status" value="1"/>
</dbReference>
<evidence type="ECO:0000256" key="2">
    <source>
        <dbReference type="ARBA" id="ARBA00004170"/>
    </source>
</evidence>
<comment type="caution">
    <text evidence="17">The sequence shown here is derived from an EMBL/GenBank/DDBJ whole genome shotgun (WGS) entry which is preliminary data.</text>
</comment>
<keyword evidence="8" id="KW-0677">Repeat</keyword>
<dbReference type="Gene3D" id="3.80.10.10">
    <property type="entry name" value="Ribonuclease Inhibitor"/>
    <property type="match status" value="1"/>
</dbReference>
<protein>
    <submittedName>
        <fullName evidence="17">Uncharacterized protein</fullName>
    </submittedName>
</protein>
<evidence type="ECO:0000313" key="18">
    <source>
        <dbReference type="Proteomes" id="UP000824120"/>
    </source>
</evidence>
<dbReference type="Gene3D" id="3.40.50.300">
    <property type="entry name" value="P-loop containing nucleotide triphosphate hydrolases"/>
    <property type="match status" value="1"/>
</dbReference>
<evidence type="ECO:0000256" key="3">
    <source>
        <dbReference type="ARBA" id="ARBA00004496"/>
    </source>
</evidence>
<dbReference type="FunFam" id="3.40.50.300:FF:001091">
    <property type="entry name" value="Probable disease resistance protein At1g61300"/>
    <property type="match status" value="1"/>
</dbReference>
<evidence type="ECO:0000256" key="9">
    <source>
        <dbReference type="ARBA" id="ARBA00022741"/>
    </source>
</evidence>
<evidence type="ECO:0000259" key="14">
    <source>
        <dbReference type="Pfam" id="PF00931"/>
    </source>
</evidence>
<evidence type="ECO:0000256" key="7">
    <source>
        <dbReference type="ARBA" id="ARBA00022667"/>
    </source>
</evidence>
<dbReference type="InterPro" id="IPR036388">
    <property type="entry name" value="WH-like_DNA-bd_sf"/>
</dbReference>
<dbReference type="InterPro" id="IPR021929">
    <property type="entry name" value="R1A-like_N"/>
</dbReference>
<name>A0A9J5YSK1_SOLCO</name>
<evidence type="ECO:0000256" key="11">
    <source>
        <dbReference type="ARBA" id="ARBA00022840"/>
    </source>
</evidence>
<keyword evidence="10" id="KW-0611">Plant defense</keyword>
<dbReference type="GO" id="GO:0016020">
    <property type="term" value="C:membrane"/>
    <property type="evidence" value="ECO:0007669"/>
    <property type="project" value="UniProtKB-SubCell"/>
</dbReference>
<feature type="non-terminal residue" evidence="17">
    <location>
        <position position="1"/>
    </location>
</feature>
<evidence type="ECO:0000256" key="4">
    <source>
        <dbReference type="ARBA" id="ARBA00008894"/>
    </source>
</evidence>
<evidence type="ECO:0000256" key="5">
    <source>
        <dbReference type="ARBA" id="ARBA00022490"/>
    </source>
</evidence>
<evidence type="ECO:0000256" key="12">
    <source>
        <dbReference type="ARBA" id="ARBA00023054"/>
    </source>
</evidence>
<dbReference type="PANTHER" id="PTHR23155:SF1152">
    <property type="entry name" value="AAA+ ATPASE DOMAIN-CONTAINING PROTEIN"/>
    <property type="match status" value="1"/>
</dbReference>
<evidence type="ECO:0000256" key="8">
    <source>
        <dbReference type="ARBA" id="ARBA00022737"/>
    </source>
</evidence>
<organism evidence="17 18">
    <name type="scientific">Solanum commersonii</name>
    <name type="common">Commerson's wild potato</name>
    <name type="synonym">Commerson's nightshade</name>
    <dbReference type="NCBI Taxonomy" id="4109"/>
    <lineage>
        <taxon>Eukaryota</taxon>
        <taxon>Viridiplantae</taxon>
        <taxon>Streptophyta</taxon>
        <taxon>Embryophyta</taxon>
        <taxon>Tracheophyta</taxon>
        <taxon>Spermatophyta</taxon>
        <taxon>Magnoliopsida</taxon>
        <taxon>eudicotyledons</taxon>
        <taxon>Gunneridae</taxon>
        <taxon>Pentapetalae</taxon>
        <taxon>asterids</taxon>
        <taxon>lamiids</taxon>
        <taxon>Solanales</taxon>
        <taxon>Solanaceae</taxon>
        <taxon>Solanoideae</taxon>
        <taxon>Solaneae</taxon>
        <taxon>Solanum</taxon>
    </lineage>
</organism>
<feature type="domain" description="Disease resistance protein winged helix" evidence="16">
    <location>
        <begin position="1000"/>
        <end position="1070"/>
    </location>
</feature>
<accession>A0A9J5YSK1</accession>
<evidence type="ECO:0000256" key="1">
    <source>
        <dbReference type="ARBA" id="ARBA00002074"/>
    </source>
</evidence>
<dbReference type="InterPro" id="IPR042197">
    <property type="entry name" value="Apaf_helical"/>
</dbReference>
<comment type="function">
    <text evidence="1">Confers resistance to late blight (Phytophthora infestans) races carrying the avirulence gene Avr1. Resistance proteins guard the plant against pathogens that contain an appropriate avirulence protein via an indirect interaction with this avirulence protein. That triggers a defense system including the hypersensitive response, which restricts the pathogen growth.</text>
</comment>
<dbReference type="SUPFAM" id="SSF52058">
    <property type="entry name" value="L domain-like"/>
    <property type="match status" value="1"/>
</dbReference>
<dbReference type="GO" id="GO:0043531">
    <property type="term" value="F:ADP binding"/>
    <property type="evidence" value="ECO:0007669"/>
    <property type="project" value="InterPro"/>
</dbReference>
<evidence type="ECO:0000256" key="13">
    <source>
        <dbReference type="ARBA" id="ARBA00023136"/>
    </source>
</evidence>
<sequence length="1497" mass="173158">MSMNISHPLDTLKYVEKQLVCRGDAHFIQILLKIEKDVDEHQSKLYHFLDTLQWVEEKWGSFRMCPDNNHLSRIEDQWYSFDYNMFTEEPYNILTTLQRFVQASHSFNMFLEGFHFSKESHPLDTLQRIEERDTLFSAKYLPIVSHLSKTLQRMEDECNSFYTFLVEYLFAQELDALSVLLRIEEYWGSFRMYLEEFRSKVSDFLETSEEHMSLLDRLRFLKRDFKFLSIIIELHIFKDEPHVSWERVRALFHGAGDELIQMYSTQVSPWSQQFYDYICHLQYEFQQTKLEIIKANNFPFPKISCQVLANEDGIVIPGFVMKFIDIVADNISNLLKFDDPSSPLCIGGRSMVQKEMVLKGLNFLSSFVCFVSDRCIETRVQYALFNHAVQVAWQTTMATWLYLPSNEYMYQETAPNEENPLLSDLLRSKIQPIQPSICKFYIHILQALNLVQSQWYPVINVKYAFDCEVGFLESLRHTLKELPVSSNCIAIKAELQETLNFFGAILVNLPTQVLEYHLQEIDSAIVDAGLLVFSLNDDNENIDFRGKIQSMQGVIYLVARKKFLLQFNLPGIDRVGSADFILDNREKFLSMYSNSVDSVKNQLPIIQKELKFFQAVVEQQDGLQHFATKTTRLVYEVEHVVDACKKKDVPDWCLFIWILNIGEDIRMLMAEVAEIHNEILSSPNKLTSFVQLVLKGFVQIFGVASLQFASTRRINEEIIGFEDVKDELIGKLKGGSSGLDVISIVGMAGLGKTTLANKLYSDKSVVTYFDIHAHCCVSQEYTRKDLLLAILHDITDERAKLRRETENELADKLRKLLMRKRYLLLIDDVWETSAWDDLKLCFPEDNNGSRIILTTRHYEVASHAKQDSDPHKLRFLNSDESWMLLNKKVFNNESGPLILRDVSQEIVRKCSGLPLSIILVAGILTRMKKEKHCWEQMEDNNLLQTLTTHILTRMKKEKHCWEQMATNLGTDIQDQMEGTLDLSYQNLPPYLKPCFLYLGVFPEDGEIQVSKLTWLWIAEGFIKPHTGKTLEEIAENYLENLVGRSLVMIDKRSSDGRIKTCRIHDLVHEFCRKKAKLENILQRINGDAGSDPTQFFPPKCNTSRRLSLQSQCDDLAKWCLCFSHLKSFQFRESRRTTFSSIHRTSNILKRFKFLRVLDFEFTVIDSFPQELILLRYVTFRTNNDTLSLPANLWNLETLIVQGTRGQISLPETIWKMVKLRHLQINDQAFFTMQNEQEFLVSPSKMDDLQTLSSIYFSCAESADKILAKTPNLRRLTCEVSAFDGSFTAFNNLTMLEILKMSSGAALTSVDQLKLPSHLKKLTLSNFSIHLNEVTTLSNLEVLKLLGVTISSNTWKVNDEQFSKLKFLKLENLSFSEWNVSDDAFPCLEHLVLKRCRYLEVIPSCFGYMSSLKSIEIKSCKESLADSAMVIKKMQVEDMGFSDFEVIIHRIDQQCPNTRSRIGYQRPLPPCPEIASVALFEGFLSADAVGKTKKLIYD</sequence>
<dbReference type="InterPro" id="IPR027417">
    <property type="entry name" value="P-loop_NTPase"/>
</dbReference>
<dbReference type="FunFam" id="1.10.10.10:FF:000322">
    <property type="entry name" value="Probable disease resistance protein At1g63360"/>
    <property type="match status" value="1"/>
</dbReference>
<dbReference type="Gene3D" id="1.10.8.430">
    <property type="entry name" value="Helical domain of apoptotic protease-activating factors"/>
    <property type="match status" value="1"/>
</dbReference>
<keyword evidence="13" id="KW-0472">Membrane</keyword>
<proteinExistence type="inferred from homology"/>
<dbReference type="Proteomes" id="UP000824120">
    <property type="component" value="Chromosome 5"/>
</dbReference>
<dbReference type="InterPro" id="IPR044974">
    <property type="entry name" value="Disease_R_plants"/>
</dbReference>
<dbReference type="InterPro" id="IPR058922">
    <property type="entry name" value="WHD_DRP"/>
</dbReference>
<dbReference type="EMBL" id="JACXVP010000005">
    <property type="protein sequence ID" value="KAG5603497.1"/>
    <property type="molecule type" value="Genomic_DNA"/>
</dbReference>
<dbReference type="InterPro" id="IPR032675">
    <property type="entry name" value="LRR_dom_sf"/>
</dbReference>
<dbReference type="OrthoDB" id="1263707at2759"/>
<dbReference type="GO" id="GO:0005737">
    <property type="term" value="C:cytoplasm"/>
    <property type="evidence" value="ECO:0007669"/>
    <property type="project" value="UniProtKB-SubCell"/>
</dbReference>
<dbReference type="PRINTS" id="PR00364">
    <property type="entry name" value="DISEASERSIST"/>
</dbReference>
<dbReference type="Pfam" id="PF23559">
    <property type="entry name" value="WHD_DRP"/>
    <property type="match status" value="1"/>
</dbReference>
<dbReference type="CDD" id="cd14798">
    <property type="entry name" value="RX-CC_like"/>
    <property type="match status" value="1"/>
</dbReference>
<dbReference type="Gene3D" id="1.10.10.10">
    <property type="entry name" value="Winged helix-like DNA-binding domain superfamily/Winged helix DNA-binding domain"/>
    <property type="match status" value="1"/>
</dbReference>
<dbReference type="SUPFAM" id="SSF52540">
    <property type="entry name" value="P-loop containing nucleoside triphosphate hydrolases"/>
    <property type="match status" value="1"/>
</dbReference>
<comment type="similarity">
    <text evidence="4">Belongs to the disease resistance NB-LRR family.</text>
</comment>
<keyword evidence="12" id="KW-0175">Coiled coil</keyword>
<evidence type="ECO:0000313" key="17">
    <source>
        <dbReference type="EMBL" id="KAG5603497.1"/>
    </source>
</evidence>
<keyword evidence="6" id="KW-0433">Leucine-rich repeat</keyword>
<evidence type="ECO:0000259" key="16">
    <source>
        <dbReference type="Pfam" id="PF23559"/>
    </source>
</evidence>
<dbReference type="Pfam" id="PF12061">
    <property type="entry name" value="NB-LRR"/>
    <property type="match status" value="1"/>
</dbReference>
<dbReference type="PANTHER" id="PTHR23155">
    <property type="entry name" value="DISEASE RESISTANCE PROTEIN RP"/>
    <property type="match status" value="1"/>
</dbReference>
<feature type="domain" description="NB-ARC" evidence="14">
    <location>
        <begin position="722"/>
        <end position="894"/>
    </location>
</feature>
<dbReference type="GO" id="GO:0005524">
    <property type="term" value="F:ATP binding"/>
    <property type="evidence" value="ECO:0007669"/>
    <property type="project" value="UniProtKB-KW"/>
</dbReference>
<feature type="domain" description="Late blight resistance protein R1A-like N-terminal" evidence="15">
    <location>
        <begin position="282"/>
        <end position="563"/>
    </location>
</feature>
<keyword evidence="11" id="KW-0067">ATP-binding</keyword>
<comment type="subcellular location">
    <subcellularLocation>
        <location evidence="3">Cytoplasm</location>
    </subcellularLocation>
    <subcellularLocation>
        <location evidence="2">Membrane</location>
        <topology evidence="2">Peripheral membrane protein</topology>
    </subcellularLocation>
</comment>
<evidence type="ECO:0000256" key="6">
    <source>
        <dbReference type="ARBA" id="ARBA00022614"/>
    </source>
</evidence>
<keyword evidence="5" id="KW-0963">Cytoplasm</keyword>
<keyword evidence="18" id="KW-1185">Reference proteome</keyword>
<dbReference type="GO" id="GO:0051607">
    <property type="term" value="P:defense response to virus"/>
    <property type="evidence" value="ECO:0007669"/>
    <property type="project" value="UniProtKB-ARBA"/>
</dbReference>
<gene>
    <name evidence="17" type="ORF">H5410_024989</name>
</gene>
<keyword evidence="9" id="KW-0547">Nucleotide-binding</keyword>
<evidence type="ECO:0000256" key="10">
    <source>
        <dbReference type="ARBA" id="ARBA00022821"/>
    </source>
</evidence>
<reference evidence="17 18" key="1">
    <citation type="submission" date="2020-09" db="EMBL/GenBank/DDBJ databases">
        <title>De no assembly of potato wild relative species, Solanum commersonii.</title>
        <authorList>
            <person name="Cho K."/>
        </authorList>
    </citation>
    <scope>NUCLEOTIDE SEQUENCE [LARGE SCALE GENOMIC DNA]</scope>
    <source>
        <strain evidence="17">LZ3.2</strain>
        <tissue evidence="17">Leaf</tissue>
    </source>
</reference>
<dbReference type="GO" id="GO:0009626">
    <property type="term" value="P:plant-type hypersensitive response"/>
    <property type="evidence" value="ECO:0007669"/>
    <property type="project" value="UniProtKB-KW"/>
</dbReference>
<dbReference type="InterPro" id="IPR038005">
    <property type="entry name" value="RX-like_CC"/>
</dbReference>
<keyword evidence="7" id="KW-0381">Hypersensitive response</keyword>
<dbReference type="InterPro" id="IPR002182">
    <property type="entry name" value="NB-ARC"/>
</dbReference>
<evidence type="ECO:0000259" key="15">
    <source>
        <dbReference type="Pfam" id="PF12061"/>
    </source>
</evidence>